<dbReference type="InterPro" id="IPR036554">
    <property type="entry name" value="GHMP_kinase_C_sf"/>
</dbReference>
<evidence type="ECO:0000256" key="3">
    <source>
        <dbReference type="ARBA" id="ARBA00017473"/>
    </source>
</evidence>
<reference evidence="13 14" key="1">
    <citation type="submission" date="2015-12" db="EMBL/GenBank/DDBJ databases">
        <title>Genome sequence of Streptomyces sp. G25.</title>
        <authorList>
            <person name="Poehlein A."/>
            <person name="Roettig A."/>
            <person name="Hiessl S."/>
            <person name="Hauschild P."/>
            <person name="Schauer J."/>
            <person name="Madkour M.H."/>
            <person name="Al-Ansari A.M."/>
            <person name="Almakishah N.H."/>
            <person name="Steinbuechel A."/>
            <person name="Daniel R."/>
        </authorList>
    </citation>
    <scope>NUCLEOTIDE SEQUENCE [LARGE SCALE GENOMIC DNA]</scope>
    <source>
        <strain evidence="14">G25(2015)</strain>
    </source>
</reference>
<comment type="pathway">
    <text evidence="9">Isoprenoid biosynthesis; isopentenyl diphosphate biosynthesis via DXP pathway; isopentenyl diphosphate from 1-deoxy-D-xylulose 5-phosphate: step 3/6.</text>
</comment>
<organism evidence="13 14">
    <name type="scientific">Streptomyces jeddahensis</name>
    <dbReference type="NCBI Taxonomy" id="1716141"/>
    <lineage>
        <taxon>Bacteria</taxon>
        <taxon>Bacillati</taxon>
        <taxon>Actinomycetota</taxon>
        <taxon>Actinomycetes</taxon>
        <taxon>Kitasatosporales</taxon>
        <taxon>Streptomycetaceae</taxon>
        <taxon>Streptomyces</taxon>
    </lineage>
</organism>
<feature type="domain" description="GHMP kinase N-terminal" evidence="11">
    <location>
        <begin position="69"/>
        <end position="147"/>
    </location>
</feature>
<dbReference type="GO" id="GO:0050515">
    <property type="term" value="F:4-(cytidine 5'-diphospho)-2-C-methyl-D-erythritol kinase activity"/>
    <property type="evidence" value="ECO:0007669"/>
    <property type="project" value="UniProtKB-UniRule"/>
</dbReference>
<dbReference type="AlphaFoldDB" id="A0A177HKS9"/>
<evidence type="ECO:0000256" key="4">
    <source>
        <dbReference type="ARBA" id="ARBA00022679"/>
    </source>
</evidence>
<comment type="caution">
    <text evidence="13">The sequence shown here is derived from an EMBL/GenBank/DDBJ whole genome shotgun (WGS) entry which is preliminary data.</text>
</comment>
<dbReference type="Gene3D" id="3.30.70.890">
    <property type="entry name" value="GHMP kinase, C-terminal domain"/>
    <property type="match status" value="1"/>
</dbReference>
<dbReference type="Pfam" id="PF00288">
    <property type="entry name" value="GHMP_kinases_N"/>
    <property type="match status" value="1"/>
</dbReference>
<accession>A0A177HKS9</accession>
<dbReference type="GO" id="GO:0016114">
    <property type="term" value="P:terpenoid biosynthetic process"/>
    <property type="evidence" value="ECO:0007669"/>
    <property type="project" value="UniProtKB-UniRule"/>
</dbReference>
<dbReference type="HAMAP" id="MF_00061">
    <property type="entry name" value="IspE"/>
    <property type="match status" value="1"/>
</dbReference>
<evidence type="ECO:0000256" key="5">
    <source>
        <dbReference type="ARBA" id="ARBA00022741"/>
    </source>
</evidence>
<dbReference type="GO" id="GO:0005524">
    <property type="term" value="F:ATP binding"/>
    <property type="evidence" value="ECO:0007669"/>
    <property type="project" value="UniProtKB-UniRule"/>
</dbReference>
<evidence type="ECO:0000313" key="14">
    <source>
        <dbReference type="Proteomes" id="UP000077381"/>
    </source>
</evidence>
<evidence type="ECO:0000256" key="2">
    <source>
        <dbReference type="ARBA" id="ARBA00012052"/>
    </source>
</evidence>
<feature type="region of interest" description="Disordered" evidence="10">
    <location>
        <begin position="298"/>
        <end position="327"/>
    </location>
</feature>
<dbReference type="Gene3D" id="3.30.230.10">
    <property type="match status" value="1"/>
</dbReference>
<gene>
    <name evidence="13" type="primary">ispE_2</name>
    <name evidence="9" type="synonym">ispE</name>
    <name evidence="13" type="ORF">STSP_54030</name>
</gene>
<feature type="compositionally biased region" description="Low complexity" evidence="10">
    <location>
        <begin position="298"/>
        <end position="307"/>
    </location>
</feature>
<dbReference type="PANTHER" id="PTHR43527">
    <property type="entry name" value="4-DIPHOSPHOCYTIDYL-2-C-METHYL-D-ERYTHRITOL KINASE, CHLOROPLASTIC"/>
    <property type="match status" value="1"/>
</dbReference>
<proteinExistence type="inferred from homology"/>
<dbReference type="InterPro" id="IPR004424">
    <property type="entry name" value="IspE"/>
</dbReference>
<dbReference type="InterPro" id="IPR020568">
    <property type="entry name" value="Ribosomal_Su5_D2-typ_SF"/>
</dbReference>
<sequence length="327" mass="32466">MIPGVTIQVPAKINVQLSVGGPEPAGFHELATVFLTVGLYDEVTVTPADTLRITVSGPDSDLVPTDGSNLAARATTALAERLGVRPSVAVHIAKGIPVAGGMAGGSADAAAALLGCARLWEADLALPELLGIGADLGSDVPFCLTGGAALGLGRGERLTALPLGGPLHWVVAVAAGGLSTPAVYRECDRLRGAAGIPDPLPFPPVLKALAAGDAPALARALDEYASAPPGEGHANDLQPAALSLRPKLHDTLRVGRTLGALTGFVSGSGPTCVFLVPDARSAALVAEGLSASGTCTSATAATSSGEGPLVRYAPKPATAPGSEADRA</sequence>
<comment type="similarity">
    <text evidence="1 9">Belongs to the GHMP kinase family. IspE subfamily.</text>
</comment>
<evidence type="ECO:0000256" key="6">
    <source>
        <dbReference type="ARBA" id="ARBA00022777"/>
    </source>
</evidence>
<dbReference type="STRING" id="1716141.STSP_54030"/>
<dbReference type="PIRSF" id="PIRSF010376">
    <property type="entry name" value="IspE"/>
    <property type="match status" value="1"/>
</dbReference>
<evidence type="ECO:0000256" key="10">
    <source>
        <dbReference type="SAM" id="MobiDB-lite"/>
    </source>
</evidence>
<dbReference type="EMBL" id="LOHS01000112">
    <property type="protein sequence ID" value="OAH11269.1"/>
    <property type="molecule type" value="Genomic_DNA"/>
</dbReference>
<dbReference type="Pfam" id="PF08544">
    <property type="entry name" value="GHMP_kinases_C"/>
    <property type="match status" value="1"/>
</dbReference>
<dbReference type="NCBIfam" id="NF002870">
    <property type="entry name" value="PRK03188.1"/>
    <property type="match status" value="1"/>
</dbReference>
<evidence type="ECO:0000256" key="9">
    <source>
        <dbReference type="HAMAP-Rule" id="MF_00061"/>
    </source>
</evidence>
<keyword evidence="14" id="KW-1185">Reference proteome</keyword>
<dbReference type="Proteomes" id="UP000077381">
    <property type="component" value="Unassembled WGS sequence"/>
</dbReference>
<dbReference type="SUPFAM" id="SSF55060">
    <property type="entry name" value="GHMP Kinase, C-terminal domain"/>
    <property type="match status" value="1"/>
</dbReference>
<keyword evidence="9" id="KW-0414">Isoprene biosynthesis</keyword>
<keyword evidence="4 9" id="KW-0808">Transferase</keyword>
<keyword evidence="6 9" id="KW-0418">Kinase</keyword>
<feature type="active site" evidence="9">
    <location>
        <position position="12"/>
    </location>
</feature>
<dbReference type="PATRIC" id="fig|1716141.3.peg.5676"/>
<evidence type="ECO:0000259" key="12">
    <source>
        <dbReference type="Pfam" id="PF08544"/>
    </source>
</evidence>
<dbReference type="OrthoDB" id="3173073at2"/>
<dbReference type="PANTHER" id="PTHR43527:SF2">
    <property type="entry name" value="4-DIPHOSPHOCYTIDYL-2-C-METHYL-D-ERYTHRITOL KINASE, CHLOROPLASTIC"/>
    <property type="match status" value="1"/>
</dbReference>
<name>A0A177HKS9_9ACTN</name>
<evidence type="ECO:0000259" key="11">
    <source>
        <dbReference type="Pfam" id="PF00288"/>
    </source>
</evidence>
<protein>
    <recommendedName>
        <fullName evidence="3 9">4-diphosphocytidyl-2-C-methyl-D-erythritol kinase</fullName>
        <shortName evidence="9">CMK</shortName>
        <ecNumber evidence="2 9">2.7.1.148</ecNumber>
    </recommendedName>
    <alternativeName>
        <fullName evidence="8 9">4-(cytidine-5'-diphospho)-2-C-methyl-D-erythritol kinase</fullName>
    </alternativeName>
</protein>
<dbReference type="UniPathway" id="UPA00056">
    <property type="reaction ID" value="UER00094"/>
</dbReference>
<feature type="binding site" evidence="9">
    <location>
        <begin position="97"/>
        <end position="107"/>
    </location>
    <ligand>
        <name>ATP</name>
        <dbReference type="ChEBI" id="CHEBI:30616"/>
    </ligand>
</feature>
<keyword evidence="5 9" id="KW-0547">Nucleotide-binding</keyword>
<dbReference type="InterPro" id="IPR014721">
    <property type="entry name" value="Ribsml_uS5_D2-typ_fold_subgr"/>
</dbReference>
<feature type="domain" description="GHMP kinase C-terminal" evidence="12">
    <location>
        <begin position="206"/>
        <end position="292"/>
    </location>
</feature>
<comment type="function">
    <text evidence="9">Catalyzes the phosphorylation of the position 2 hydroxy group of 4-diphosphocytidyl-2C-methyl-D-erythritol.</text>
</comment>
<evidence type="ECO:0000313" key="13">
    <source>
        <dbReference type="EMBL" id="OAH11269.1"/>
    </source>
</evidence>
<comment type="catalytic activity">
    <reaction evidence="9">
        <text>4-CDP-2-C-methyl-D-erythritol + ATP = 4-CDP-2-C-methyl-D-erythritol 2-phosphate + ADP + H(+)</text>
        <dbReference type="Rhea" id="RHEA:18437"/>
        <dbReference type="ChEBI" id="CHEBI:15378"/>
        <dbReference type="ChEBI" id="CHEBI:30616"/>
        <dbReference type="ChEBI" id="CHEBI:57823"/>
        <dbReference type="ChEBI" id="CHEBI:57919"/>
        <dbReference type="ChEBI" id="CHEBI:456216"/>
        <dbReference type="EC" id="2.7.1.148"/>
    </reaction>
</comment>
<dbReference type="InterPro" id="IPR013750">
    <property type="entry name" value="GHMP_kinase_C_dom"/>
</dbReference>
<dbReference type="GO" id="GO:0019288">
    <property type="term" value="P:isopentenyl diphosphate biosynthetic process, methylerythritol 4-phosphate pathway"/>
    <property type="evidence" value="ECO:0007669"/>
    <property type="project" value="UniProtKB-UniRule"/>
</dbReference>
<keyword evidence="7 9" id="KW-0067">ATP-binding</keyword>
<dbReference type="RefSeq" id="WP_067283087.1">
    <property type="nucleotide sequence ID" value="NZ_LOHS01000112.1"/>
</dbReference>
<dbReference type="EC" id="2.7.1.148" evidence="2 9"/>
<dbReference type="SUPFAM" id="SSF54211">
    <property type="entry name" value="Ribosomal protein S5 domain 2-like"/>
    <property type="match status" value="1"/>
</dbReference>
<dbReference type="InterPro" id="IPR006204">
    <property type="entry name" value="GHMP_kinase_N_dom"/>
</dbReference>
<dbReference type="NCBIfam" id="TIGR00154">
    <property type="entry name" value="ispE"/>
    <property type="match status" value="1"/>
</dbReference>
<evidence type="ECO:0000256" key="7">
    <source>
        <dbReference type="ARBA" id="ARBA00022840"/>
    </source>
</evidence>
<evidence type="ECO:0000256" key="8">
    <source>
        <dbReference type="ARBA" id="ARBA00032554"/>
    </source>
</evidence>
<evidence type="ECO:0000256" key="1">
    <source>
        <dbReference type="ARBA" id="ARBA00009684"/>
    </source>
</evidence>
<feature type="active site" evidence="9">
    <location>
        <position position="139"/>
    </location>
</feature>